<organism evidence="1 2">
    <name type="scientific">Eleusine coracana subsp. coracana</name>
    <dbReference type="NCBI Taxonomy" id="191504"/>
    <lineage>
        <taxon>Eukaryota</taxon>
        <taxon>Viridiplantae</taxon>
        <taxon>Streptophyta</taxon>
        <taxon>Embryophyta</taxon>
        <taxon>Tracheophyta</taxon>
        <taxon>Spermatophyta</taxon>
        <taxon>Magnoliopsida</taxon>
        <taxon>Liliopsida</taxon>
        <taxon>Poales</taxon>
        <taxon>Poaceae</taxon>
        <taxon>PACMAD clade</taxon>
        <taxon>Chloridoideae</taxon>
        <taxon>Cynodonteae</taxon>
        <taxon>Eleusininae</taxon>
        <taxon>Eleusine</taxon>
    </lineage>
</organism>
<evidence type="ECO:0000313" key="1">
    <source>
        <dbReference type="EMBL" id="GJN40452.1"/>
    </source>
</evidence>
<dbReference type="PANTHER" id="PTHR31210:SF84">
    <property type="entry name" value="OS07G0414700 PROTEIN"/>
    <property type="match status" value="1"/>
</dbReference>
<reference evidence="1" key="1">
    <citation type="journal article" date="2018" name="DNA Res.">
        <title>Multiple hybrid de novo genome assembly of finger millet, an orphan allotetraploid crop.</title>
        <authorList>
            <person name="Hatakeyama M."/>
            <person name="Aluri S."/>
            <person name="Balachadran M.T."/>
            <person name="Sivarajan S.R."/>
            <person name="Patrignani A."/>
            <person name="Gruter S."/>
            <person name="Poveda L."/>
            <person name="Shimizu-Inatsugi R."/>
            <person name="Baeten J."/>
            <person name="Francoijs K.J."/>
            <person name="Nataraja K.N."/>
            <person name="Reddy Y.A.N."/>
            <person name="Phadnis S."/>
            <person name="Ravikumar R.L."/>
            <person name="Schlapbach R."/>
            <person name="Sreeman S.M."/>
            <person name="Shimizu K.K."/>
        </authorList>
    </citation>
    <scope>NUCLEOTIDE SEQUENCE</scope>
</reference>
<name>A0AAV5G0R5_ELECO</name>
<keyword evidence="2" id="KW-1185">Reference proteome</keyword>
<dbReference type="PANTHER" id="PTHR31210">
    <property type="entry name" value="OS06G0731900 PROTEIN"/>
    <property type="match status" value="1"/>
</dbReference>
<gene>
    <name evidence="1" type="primary">gb29667</name>
    <name evidence="1" type="ORF">PR202_gb29667</name>
</gene>
<evidence type="ECO:0000313" key="2">
    <source>
        <dbReference type="Proteomes" id="UP001054889"/>
    </source>
</evidence>
<accession>A0AAV5G0R5</accession>
<dbReference type="Proteomes" id="UP001054889">
    <property type="component" value="Unassembled WGS sequence"/>
</dbReference>
<reference evidence="1" key="2">
    <citation type="submission" date="2021-12" db="EMBL/GenBank/DDBJ databases">
        <title>Resequencing data analysis of finger millet.</title>
        <authorList>
            <person name="Hatakeyama M."/>
            <person name="Aluri S."/>
            <person name="Balachadran M.T."/>
            <person name="Sivarajan S.R."/>
            <person name="Poveda L."/>
            <person name="Shimizu-Inatsugi R."/>
            <person name="Schlapbach R."/>
            <person name="Sreeman S.M."/>
            <person name="Shimizu K.K."/>
        </authorList>
    </citation>
    <scope>NUCLEOTIDE SEQUENCE</scope>
</reference>
<dbReference type="EMBL" id="BQKI01000126">
    <property type="protein sequence ID" value="GJN40452.1"/>
    <property type="molecule type" value="Genomic_DNA"/>
</dbReference>
<protein>
    <submittedName>
        <fullName evidence="1">Uncharacterized protein</fullName>
    </submittedName>
</protein>
<comment type="caution">
    <text evidence="1">The sequence shown here is derived from an EMBL/GenBank/DDBJ whole genome shotgun (WGS) entry which is preliminary data.</text>
</comment>
<dbReference type="Pfam" id="PF05212">
    <property type="entry name" value="DUF707"/>
    <property type="match status" value="1"/>
</dbReference>
<sequence length="188" mass="21764">MLFHYDGTLEQWNDLDWSGRAVHVAAQGQTKWWFAKRFLHPDVVAEYEFIFLWDEDIEVDNFDPLRYLDVVKREGLEVSQPALDRRSEMHHAITARALMPASDVHRRAQGVRCENDNMGPPCMGWVEVMVPVFSQEAWRCVWHMVQNDLVHGWGLDFKVGYCAQGDRKQNVAVIDSEYVPSPRCSGAQ</sequence>
<dbReference type="AlphaFoldDB" id="A0AAV5G0R5"/>
<dbReference type="InterPro" id="IPR007877">
    <property type="entry name" value="DUF707"/>
</dbReference>
<proteinExistence type="predicted"/>